<dbReference type="InterPro" id="IPR036291">
    <property type="entry name" value="NAD(P)-bd_dom_sf"/>
</dbReference>
<evidence type="ECO:0000313" key="2">
    <source>
        <dbReference type="EMBL" id="PTR01379.1"/>
    </source>
</evidence>
<organism evidence="2 3">
    <name type="scientific">Mucilaginibacter yixingensis</name>
    <dbReference type="NCBI Taxonomy" id="1295612"/>
    <lineage>
        <taxon>Bacteria</taxon>
        <taxon>Pseudomonadati</taxon>
        <taxon>Bacteroidota</taxon>
        <taxon>Sphingobacteriia</taxon>
        <taxon>Sphingobacteriales</taxon>
        <taxon>Sphingobacteriaceae</taxon>
        <taxon>Mucilaginibacter</taxon>
    </lineage>
</organism>
<protein>
    <submittedName>
        <fullName evidence="2">Short-subunit dehydrogenase</fullName>
    </submittedName>
</protein>
<dbReference type="SUPFAM" id="SSF51735">
    <property type="entry name" value="NAD(P)-binding Rossmann-fold domains"/>
    <property type="match status" value="1"/>
</dbReference>
<dbReference type="InterPro" id="IPR050259">
    <property type="entry name" value="SDR"/>
</dbReference>
<evidence type="ECO:0000256" key="1">
    <source>
        <dbReference type="ARBA" id="ARBA00006484"/>
    </source>
</evidence>
<comment type="similarity">
    <text evidence="1">Belongs to the short-chain dehydrogenases/reductases (SDR) family.</text>
</comment>
<accession>A0A2T5JG37</accession>
<dbReference type="RefSeq" id="WP_107827113.1">
    <property type="nucleotide sequence ID" value="NZ_CP160205.1"/>
</dbReference>
<proteinExistence type="inferred from homology"/>
<comment type="caution">
    <text evidence="2">The sequence shown here is derived from an EMBL/GenBank/DDBJ whole genome shotgun (WGS) entry which is preliminary data.</text>
</comment>
<dbReference type="Proteomes" id="UP000244168">
    <property type="component" value="Unassembled WGS sequence"/>
</dbReference>
<dbReference type="PANTHER" id="PTHR42879">
    <property type="entry name" value="3-OXOACYL-(ACYL-CARRIER-PROTEIN) REDUCTASE"/>
    <property type="match status" value="1"/>
</dbReference>
<name>A0A2T5JG37_9SPHI</name>
<dbReference type="AlphaFoldDB" id="A0A2T5JG37"/>
<dbReference type="Gene3D" id="3.40.50.720">
    <property type="entry name" value="NAD(P)-binding Rossmann-like Domain"/>
    <property type="match status" value="1"/>
</dbReference>
<evidence type="ECO:0000313" key="3">
    <source>
        <dbReference type="Proteomes" id="UP000244168"/>
    </source>
</evidence>
<dbReference type="EMBL" id="QAOQ01000001">
    <property type="protein sequence ID" value="PTR01379.1"/>
    <property type="molecule type" value="Genomic_DNA"/>
</dbReference>
<dbReference type="Pfam" id="PF00106">
    <property type="entry name" value="adh_short"/>
    <property type="match status" value="1"/>
</dbReference>
<dbReference type="InterPro" id="IPR002347">
    <property type="entry name" value="SDR_fam"/>
</dbReference>
<gene>
    <name evidence="2" type="ORF">C8P68_101613</name>
</gene>
<dbReference type="PANTHER" id="PTHR42879:SF6">
    <property type="entry name" value="NADPH-DEPENDENT REDUCTASE BACG"/>
    <property type="match status" value="1"/>
</dbReference>
<dbReference type="PRINTS" id="PR00081">
    <property type="entry name" value="GDHRDH"/>
</dbReference>
<dbReference type="OrthoDB" id="9804774at2"/>
<keyword evidence="3" id="KW-1185">Reference proteome</keyword>
<sequence>MDLQLKNKTALVTGSTAGIGYAIAKQLANEGAIVTVNGRTAERVNAAVEQIKKDTGNTQVNGLIADFAKPEEIAELIHKLPEVDILINNVGTFEPKAFADITDEDWLRFYEINVMSGVRLSRAYFNGMLQRNWGRIIFISSESALQIPTEMIHYGMTKTAQLAVARGLAELTRSTNVTVNTVLPGPTLSEGVGGFVEKLGADQNKTVEQVSAEFFQTIRPTSLIQRFLSTDEIANVVTFLSSPLASATNGAAVRAEGGLLKTAV</sequence>
<reference evidence="2 3" key="1">
    <citation type="submission" date="2018-04" db="EMBL/GenBank/DDBJ databases">
        <title>Genomic Encyclopedia of Archaeal and Bacterial Type Strains, Phase II (KMG-II): from individual species to whole genera.</title>
        <authorList>
            <person name="Goeker M."/>
        </authorList>
    </citation>
    <scope>NUCLEOTIDE SEQUENCE [LARGE SCALE GENOMIC DNA]</scope>
    <source>
        <strain evidence="2 3">DSM 26809</strain>
    </source>
</reference>
<dbReference type="CDD" id="cd05233">
    <property type="entry name" value="SDR_c"/>
    <property type="match status" value="1"/>
</dbReference>